<evidence type="ECO:0000313" key="3">
    <source>
        <dbReference type="Proteomes" id="UP000029024"/>
    </source>
</evidence>
<reference evidence="2 3" key="1">
    <citation type="submission" date="2014-03" db="EMBL/GenBank/DDBJ databases">
        <title>Genomics of Bifidobacteria.</title>
        <authorList>
            <person name="Ventura M."/>
            <person name="Milani C."/>
            <person name="Lugli G.A."/>
        </authorList>
    </citation>
    <scope>NUCLEOTIDE SEQUENCE [LARGE SCALE GENOMIC DNA]</scope>
    <source>
        <strain evidence="2 3">LMG 21814</strain>
    </source>
</reference>
<dbReference type="InterPro" id="IPR001387">
    <property type="entry name" value="Cro/C1-type_HTH"/>
</dbReference>
<accession>A0A087BHM6</accession>
<dbReference type="GO" id="GO:0003677">
    <property type="term" value="F:DNA binding"/>
    <property type="evidence" value="ECO:0007669"/>
    <property type="project" value="InterPro"/>
</dbReference>
<evidence type="ECO:0000313" key="2">
    <source>
        <dbReference type="EMBL" id="KFI70526.1"/>
    </source>
</evidence>
<name>A0A087BHM6_BIFLN</name>
<proteinExistence type="predicted"/>
<feature type="domain" description="HTH cro/C1-type" evidence="1">
    <location>
        <begin position="22"/>
        <end position="69"/>
    </location>
</feature>
<dbReference type="EMBL" id="JGZA01000013">
    <property type="protein sequence ID" value="KFI70526.1"/>
    <property type="molecule type" value="Genomic_DNA"/>
</dbReference>
<dbReference type="InterPro" id="IPR010982">
    <property type="entry name" value="Lambda_DNA-bd_dom_sf"/>
</dbReference>
<dbReference type="SMART" id="SM00530">
    <property type="entry name" value="HTH_XRE"/>
    <property type="match status" value="1"/>
</dbReference>
<dbReference type="RefSeq" id="WP_032683693.1">
    <property type="nucleotide sequence ID" value="NZ_JGZA01000013.1"/>
</dbReference>
<dbReference type="CDD" id="cd00093">
    <property type="entry name" value="HTH_XRE"/>
    <property type="match status" value="1"/>
</dbReference>
<gene>
    <name evidence="2" type="ORF">BLSS_1822</name>
</gene>
<comment type="caution">
    <text evidence="2">The sequence shown here is derived from an EMBL/GenBank/DDBJ whole genome shotgun (WGS) entry which is preliminary data.</text>
</comment>
<organism evidence="2 3">
    <name type="scientific">Bifidobacterium longum subsp. suis</name>
    <dbReference type="NCBI Taxonomy" id="1695"/>
    <lineage>
        <taxon>Bacteria</taxon>
        <taxon>Bacillati</taxon>
        <taxon>Actinomycetota</taxon>
        <taxon>Actinomycetes</taxon>
        <taxon>Bifidobacteriales</taxon>
        <taxon>Bifidobacteriaceae</taxon>
        <taxon>Bifidobacterium</taxon>
    </lineage>
</organism>
<dbReference type="PROSITE" id="PS50943">
    <property type="entry name" value="HTH_CROC1"/>
    <property type="match status" value="1"/>
</dbReference>
<dbReference type="AlphaFoldDB" id="A0A087BHM6"/>
<protein>
    <submittedName>
        <fullName evidence="2">Putative transcriptional regulator</fullName>
    </submittedName>
</protein>
<evidence type="ECO:0000259" key="1">
    <source>
        <dbReference type="PROSITE" id="PS50943"/>
    </source>
</evidence>
<dbReference type="Gene3D" id="1.10.260.40">
    <property type="entry name" value="lambda repressor-like DNA-binding domains"/>
    <property type="match status" value="1"/>
</dbReference>
<dbReference type="Proteomes" id="UP000029024">
    <property type="component" value="Unassembled WGS sequence"/>
</dbReference>
<dbReference type="SUPFAM" id="SSF47413">
    <property type="entry name" value="lambda repressor-like DNA-binding domains"/>
    <property type="match status" value="1"/>
</dbReference>
<dbReference type="Pfam" id="PF01381">
    <property type="entry name" value="HTH_3"/>
    <property type="match status" value="1"/>
</dbReference>
<sequence length="154" mass="17046">MKNISTFSKAMAQVMKGRMAFHGVTQAEMAAAIQLSQSQLSKILRAERTIDLESFEAFCEALDENAADLVKAGELIARRIQNNSPESFVPAATLVFVEGDERLDKPKPALNGERLVDDEQARIDETLKKLHRGDMDIVALEDEHKYDGDGDEPA</sequence>